<comment type="caution">
    <text evidence="1">The sequence shown here is derived from an EMBL/GenBank/DDBJ whole genome shotgun (WGS) entry which is preliminary data.</text>
</comment>
<organism evidence="1 2">
    <name type="scientific">Roseburia inulinivorans</name>
    <dbReference type="NCBI Taxonomy" id="360807"/>
    <lineage>
        <taxon>Bacteria</taxon>
        <taxon>Bacillati</taxon>
        <taxon>Bacillota</taxon>
        <taxon>Clostridia</taxon>
        <taxon>Lachnospirales</taxon>
        <taxon>Lachnospiraceae</taxon>
        <taxon>Roseburia</taxon>
    </lineage>
</organism>
<dbReference type="InterPro" id="IPR006427">
    <property type="entry name" value="Portal_HK97"/>
</dbReference>
<dbReference type="EMBL" id="QRTF01000011">
    <property type="protein sequence ID" value="RGQ50615.1"/>
    <property type="molecule type" value="Genomic_DNA"/>
</dbReference>
<dbReference type="Proteomes" id="UP000283738">
    <property type="component" value="Unassembled WGS sequence"/>
</dbReference>
<dbReference type="AlphaFoldDB" id="A0A3R5Y423"/>
<sequence length="412" mass="46616">MFLDFLEKREETTDSITLTDEEKIFLKVFGIDSEQPAAAMREATYFTCIKQLSEAVAKTPLYLVQDTENGIRRATEERLNELLSLRPNPYMTAIDMWKAVEATRQHEGISAIAKQYGRNGEIEALYPCTVEGITVDDAGLLKSKLRHKALVDYRIVGSSFTDSGFYEDLLIFKGFTMDGINTKPIREIVKGTIEGQIKAQNYLNTLYDNGLTNKLVVQLTSDIKDEKELRKTQEKFGRLYSKGKRIFTVPAGFSVQPINLSLADAQYEQIRRMSISQIAALFGIKMHQLNDLKDTNNNSLEQQQLSFLIDTLLILFESIEQETTWSALTKEKRDKGYKTRFNTNVILRTSAETQQKILCAYVSNGIYTPNEARLELQRQKLADGDELIVNAGVLKLKDIGKKEEGSGSNANE</sequence>
<dbReference type="RefSeq" id="WP_118109496.1">
    <property type="nucleotide sequence ID" value="NZ_QRTF01000011.1"/>
</dbReference>
<accession>A0A3R5Y423</accession>
<dbReference type="NCBIfam" id="TIGR01537">
    <property type="entry name" value="portal_HK97"/>
    <property type="match status" value="1"/>
</dbReference>
<evidence type="ECO:0000313" key="2">
    <source>
        <dbReference type="Proteomes" id="UP000283738"/>
    </source>
</evidence>
<proteinExistence type="predicted"/>
<dbReference type="Pfam" id="PF04860">
    <property type="entry name" value="Phage_portal"/>
    <property type="match status" value="1"/>
</dbReference>
<name>A0A3R5Y423_9FIRM</name>
<evidence type="ECO:0000313" key="1">
    <source>
        <dbReference type="EMBL" id="RGQ50615.1"/>
    </source>
</evidence>
<protein>
    <submittedName>
        <fullName evidence="1">Phage portal protein</fullName>
    </submittedName>
</protein>
<gene>
    <name evidence="1" type="ORF">DWY96_06595</name>
</gene>
<dbReference type="InterPro" id="IPR006944">
    <property type="entry name" value="Phage/GTA_portal"/>
</dbReference>
<reference evidence="1 2" key="1">
    <citation type="submission" date="2018-08" db="EMBL/GenBank/DDBJ databases">
        <title>A genome reference for cultivated species of the human gut microbiota.</title>
        <authorList>
            <person name="Zou Y."/>
            <person name="Xue W."/>
            <person name="Luo G."/>
        </authorList>
    </citation>
    <scope>NUCLEOTIDE SEQUENCE [LARGE SCALE GENOMIC DNA]</scope>
    <source>
        <strain evidence="1 2">AF28-15</strain>
    </source>
</reference>